<keyword evidence="2" id="KW-1185">Reference proteome</keyword>
<dbReference type="PANTHER" id="PTHR33223">
    <property type="entry name" value="CCHC-TYPE DOMAIN-CONTAINING PROTEIN"/>
    <property type="match status" value="1"/>
</dbReference>
<name>A0ABU6X2L0_9FABA</name>
<organism evidence="1 2">
    <name type="scientific">Stylosanthes scabra</name>
    <dbReference type="NCBI Taxonomy" id="79078"/>
    <lineage>
        <taxon>Eukaryota</taxon>
        <taxon>Viridiplantae</taxon>
        <taxon>Streptophyta</taxon>
        <taxon>Embryophyta</taxon>
        <taxon>Tracheophyta</taxon>
        <taxon>Spermatophyta</taxon>
        <taxon>Magnoliopsida</taxon>
        <taxon>eudicotyledons</taxon>
        <taxon>Gunneridae</taxon>
        <taxon>Pentapetalae</taxon>
        <taxon>rosids</taxon>
        <taxon>fabids</taxon>
        <taxon>Fabales</taxon>
        <taxon>Fabaceae</taxon>
        <taxon>Papilionoideae</taxon>
        <taxon>50 kb inversion clade</taxon>
        <taxon>dalbergioids sensu lato</taxon>
        <taxon>Dalbergieae</taxon>
        <taxon>Pterocarpus clade</taxon>
        <taxon>Stylosanthes</taxon>
    </lineage>
</organism>
<accession>A0ABU6X2L0</accession>
<gene>
    <name evidence="1" type="ORF">PIB30_006909</name>
</gene>
<proteinExistence type="predicted"/>
<sequence>MGQTPFTTDVLRSRLPKNFDKPTDFKYDGTTDPQDHLDAFDAIKNLDGVRDATRCKAFSVTLKGAAMTWFNYSLTALFGKIFSRTSPQEETKLNTLSRNSESNKGRENRFKSIWIDSTRQLQKSTLGIRESSIMPLLLG</sequence>
<dbReference type="Proteomes" id="UP001341840">
    <property type="component" value="Unassembled WGS sequence"/>
</dbReference>
<evidence type="ECO:0000313" key="1">
    <source>
        <dbReference type="EMBL" id="MED6192082.1"/>
    </source>
</evidence>
<reference evidence="1 2" key="1">
    <citation type="journal article" date="2023" name="Plants (Basel)">
        <title>Bridging the Gap: Combining Genomics and Transcriptomics Approaches to Understand Stylosanthes scabra, an Orphan Legume from the Brazilian Caatinga.</title>
        <authorList>
            <person name="Ferreira-Neto J.R.C."/>
            <person name="da Silva M.D."/>
            <person name="Binneck E."/>
            <person name="de Melo N.F."/>
            <person name="da Silva R.H."/>
            <person name="de Melo A.L.T.M."/>
            <person name="Pandolfi V."/>
            <person name="Bustamante F.O."/>
            <person name="Brasileiro-Vidal A.C."/>
            <person name="Benko-Iseppon A.M."/>
        </authorList>
    </citation>
    <scope>NUCLEOTIDE SEQUENCE [LARGE SCALE GENOMIC DNA]</scope>
    <source>
        <tissue evidence="1">Leaves</tissue>
    </source>
</reference>
<protein>
    <recommendedName>
        <fullName evidence="3">Retrotransposon gag domain-containing protein</fullName>
    </recommendedName>
</protein>
<dbReference type="PANTHER" id="PTHR33223:SF10">
    <property type="entry name" value="AMINOTRANSFERASE-LIKE PLANT MOBILE DOMAIN-CONTAINING PROTEIN"/>
    <property type="match status" value="1"/>
</dbReference>
<comment type="caution">
    <text evidence="1">The sequence shown here is derived from an EMBL/GenBank/DDBJ whole genome shotgun (WGS) entry which is preliminary data.</text>
</comment>
<evidence type="ECO:0000313" key="2">
    <source>
        <dbReference type="Proteomes" id="UP001341840"/>
    </source>
</evidence>
<evidence type="ECO:0008006" key="3">
    <source>
        <dbReference type="Google" id="ProtNLM"/>
    </source>
</evidence>
<dbReference type="EMBL" id="JASCZI010211463">
    <property type="protein sequence ID" value="MED6192082.1"/>
    <property type="molecule type" value="Genomic_DNA"/>
</dbReference>